<dbReference type="GO" id="GO:0004519">
    <property type="term" value="F:endonuclease activity"/>
    <property type="evidence" value="ECO:0007669"/>
    <property type="project" value="UniProtKB-KW"/>
</dbReference>
<dbReference type="CDD" id="cd00085">
    <property type="entry name" value="HNHc"/>
    <property type="match status" value="1"/>
</dbReference>
<evidence type="ECO:0000313" key="2">
    <source>
        <dbReference type="Proteomes" id="UP001595906"/>
    </source>
</evidence>
<dbReference type="Proteomes" id="UP001595906">
    <property type="component" value="Unassembled WGS sequence"/>
</dbReference>
<sequence>MIKLLKPDYKVEEVYLLCLSNYEDADKKQRLTDCKDFVVKASNDYEQYAKTNSLNYFIPVKVTKQNKNDKIINDLVSVEELNDVYTNKFAAKGSPGRHIYDKIKTIAKLGTCPLCCHRDVTQLDHYLPKANHPLLSVTPINLVPSCSDCNKIKLANSPSKKEEETIHPYYDDLENSVWLNANVIQSTPPTIVYSVIKPLEWDDTLFKRVQYHFEILQLNDLYSVQAAKELVEINHSISEKFGEGGSEAVKKYLSGEAISRSKTNKNSWKAALYTVISKDDWYCSEGFQHQVQ</sequence>
<name>A0ABV8PXH7_9BACT</name>
<organism evidence="1 2">
    <name type="scientific">Parasediminibacterium paludis</name>
    <dbReference type="NCBI Taxonomy" id="908966"/>
    <lineage>
        <taxon>Bacteria</taxon>
        <taxon>Pseudomonadati</taxon>
        <taxon>Bacteroidota</taxon>
        <taxon>Chitinophagia</taxon>
        <taxon>Chitinophagales</taxon>
        <taxon>Chitinophagaceae</taxon>
        <taxon>Parasediminibacterium</taxon>
    </lineage>
</organism>
<keyword evidence="1" id="KW-0378">Hydrolase</keyword>
<dbReference type="Gene3D" id="1.10.30.50">
    <property type="match status" value="1"/>
</dbReference>
<dbReference type="InterPro" id="IPR003615">
    <property type="entry name" value="HNH_nuc"/>
</dbReference>
<gene>
    <name evidence="1" type="ORF">ACFOW1_06220</name>
</gene>
<dbReference type="EMBL" id="JBHSDC010000007">
    <property type="protein sequence ID" value="MFC4231475.1"/>
    <property type="molecule type" value="Genomic_DNA"/>
</dbReference>
<proteinExistence type="predicted"/>
<protein>
    <submittedName>
        <fullName evidence="1">HNH endonuclease</fullName>
    </submittedName>
</protein>
<accession>A0ABV8PXH7</accession>
<evidence type="ECO:0000313" key="1">
    <source>
        <dbReference type="EMBL" id="MFC4231475.1"/>
    </source>
</evidence>
<keyword evidence="1" id="KW-0255">Endonuclease</keyword>
<keyword evidence="1" id="KW-0540">Nuclease</keyword>
<keyword evidence="2" id="KW-1185">Reference proteome</keyword>
<reference evidence="2" key="1">
    <citation type="journal article" date="2019" name="Int. J. Syst. Evol. Microbiol.">
        <title>The Global Catalogue of Microorganisms (GCM) 10K type strain sequencing project: providing services to taxonomists for standard genome sequencing and annotation.</title>
        <authorList>
            <consortium name="The Broad Institute Genomics Platform"/>
            <consortium name="The Broad Institute Genome Sequencing Center for Infectious Disease"/>
            <person name="Wu L."/>
            <person name="Ma J."/>
        </authorList>
    </citation>
    <scope>NUCLEOTIDE SEQUENCE [LARGE SCALE GENOMIC DNA]</scope>
    <source>
        <strain evidence="2">CECT 8010</strain>
    </source>
</reference>
<comment type="caution">
    <text evidence="1">The sequence shown here is derived from an EMBL/GenBank/DDBJ whole genome shotgun (WGS) entry which is preliminary data.</text>
</comment>
<dbReference type="RefSeq" id="WP_379012961.1">
    <property type="nucleotide sequence ID" value="NZ_JBHSDC010000007.1"/>
</dbReference>